<evidence type="ECO:0000313" key="10">
    <source>
        <dbReference type="EMBL" id="KAK6155614.1"/>
    </source>
</evidence>
<protein>
    <recommendedName>
        <fullName evidence="9">ABC transmembrane type-1 domain-containing protein</fullName>
    </recommendedName>
</protein>
<evidence type="ECO:0000256" key="1">
    <source>
        <dbReference type="ARBA" id="ARBA00004141"/>
    </source>
</evidence>
<feature type="transmembrane region" description="Helical" evidence="8">
    <location>
        <begin position="16"/>
        <end position="35"/>
    </location>
</feature>
<comment type="caution">
    <text evidence="10">The sequence shown here is derived from an EMBL/GenBank/DDBJ whole genome shotgun (WGS) entry which is preliminary data.</text>
</comment>
<feature type="transmembrane region" description="Helical" evidence="8">
    <location>
        <begin position="81"/>
        <end position="104"/>
    </location>
</feature>
<evidence type="ECO:0000259" key="9">
    <source>
        <dbReference type="PROSITE" id="PS50929"/>
    </source>
</evidence>
<evidence type="ECO:0000256" key="4">
    <source>
        <dbReference type="ARBA" id="ARBA00022741"/>
    </source>
</evidence>
<comment type="subcellular location">
    <subcellularLocation>
        <location evidence="1">Membrane</location>
        <topology evidence="1">Multi-pass membrane protein</topology>
    </subcellularLocation>
</comment>
<feature type="transmembrane region" description="Helical" evidence="8">
    <location>
        <begin position="47"/>
        <end position="69"/>
    </location>
</feature>
<dbReference type="Pfam" id="PF24358">
    <property type="entry name" value="ABCC10_N"/>
    <property type="match status" value="1"/>
</dbReference>
<evidence type="ECO:0000256" key="3">
    <source>
        <dbReference type="ARBA" id="ARBA00022692"/>
    </source>
</evidence>
<evidence type="ECO:0000313" key="11">
    <source>
        <dbReference type="Proteomes" id="UP001318860"/>
    </source>
</evidence>
<keyword evidence="5" id="KW-0067">ATP-binding</keyword>
<keyword evidence="2" id="KW-0813">Transport</keyword>
<dbReference type="InterPro" id="IPR044746">
    <property type="entry name" value="ABCC_6TM_D1"/>
</dbReference>
<accession>A0ABR0X9T6</accession>
<evidence type="ECO:0000256" key="5">
    <source>
        <dbReference type="ARBA" id="ARBA00022840"/>
    </source>
</evidence>
<dbReference type="InterPro" id="IPR056228">
    <property type="entry name" value="ABCC10-like_N"/>
</dbReference>
<evidence type="ECO:0000256" key="8">
    <source>
        <dbReference type="SAM" id="Phobius"/>
    </source>
</evidence>
<keyword evidence="4" id="KW-0547">Nucleotide-binding</keyword>
<keyword evidence="3 8" id="KW-0812">Transmembrane</keyword>
<keyword evidence="6 8" id="KW-1133">Transmembrane helix</keyword>
<proteinExistence type="predicted"/>
<name>A0ABR0X9T6_REHGL</name>
<organism evidence="10 11">
    <name type="scientific">Rehmannia glutinosa</name>
    <name type="common">Chinese foxglove</name>
    <dbReference type="NCBI Taxonomy" id="99300"/>
    <lineage>
        <taxon>Eukaryota</taxon>
        <taxon>Viridiplantae</taxon>
        <taxon>Streptophyta</taxon>
        <taxon>Embryophyta</taxon>
        <taxon>Tracheophyta</taxon>
        <taxon>Spermatophyta</taxon>
        <taxon>Magnoliopsida</taxon>
        <taxon>eudicotyledons</taxon>
        <taxon>Gunneridae</taxon>
        <taxon>Pentapetalae</taxon>
        <taxon>asterids</taxon>
        <taxon>lamiids</taxon>
        <taxon>Lamiales</taxon>
        <taxon>Orobanchaceae</taxon>
        <taxon>Rehmannieae</taxon>
        <taxon>Rehmannia</taxon>
    </lineage>
</organism>
<dbReference type="PANTHER" id="PTHR24223">
    <property type="entry name" value="ATP-BINDING CASSETTE SUB-FAMILY C"/>
    <property type="match status" value="1"/>
</dbReference>
<evidence type="ECO:0000256" key="2">
    <source>
        <dbReference type="ARBA" id="ARBA00022448"/>
    </source>
</evidence>
<dbReference type="InterPro" id="IPR011527">
    <property type="entry name" value="ABC1_TM_dom"/>
</dbReference>
<dbReference type="Gene3D" id="3.40.50.300">
    <property type="entry name" value="P-loop containing nucleotide triphosphate hydrolases"/>
    <property type="match status" value="1"/>
</dbReference>
<reference evidence="10 11" key="1">
    <citation type="journal article" date="2021" name="Comput. Struct. Biotechnol. J.">
        <title>De novo genome assembly of the potent medicinal plant Rehmannia glutinosa using nanopore technology.</title>
        <authorList>
            <person name="Ma L."/>
            <person name="Dong C."/>
            <person name="Song C."/>
            <person name="Wang X."/>
            <person name="Zheng X."/>
            <person name="Niu Y."/>
            <person name="Chen S."/>
            <person name="Feng W."/>
        </authorList>
    </citation>
    <scope>NUCLEOTIDE SEQUENCE [LARGE SCALE GENOMIC DNA]</scope>
    <source>
        <strain evidence="10">DH-2019</strain>
    </source>
</reference>
<dbReference type="Gene3D" id="1.20.1560.10">
    <property type="entry name" value="ABC transporter type 1, transmembrane domain"/>
    <property type="match status" value="2"/>
</dbReference>
<dbReference type="PANTHER" id="PTHR24223:SF369">
    <property type="entry name" value="ABC TRANSPORTER C FAMILY MEMBER 10"/>
    <property type="match status" value="1"/>
</dbReference>
<keyword evidence="7 8" id="KW-0472">Membrane</keyword>
<dbReference type="Pfam" id="PF00664">
    <property type="entry name" value="ABC_membrane"/>
    <property type="match status" value="2"/>
</dbReference>
<dbReference type="SUPFAM" id="SSF52540">
    <property type="entry name" value="P-loop containing nucleoside triphosphate hydrolases"/>
    <property type="match status" value="1"/>
</dbReference>
<dbReference type="CDD" id="cd18579">
    <property type="entry name" value="ABC_6TM_ABCC_D1"/>
    <property type="match status" value="1"/>
</dbReference>
<dbReference type="InterPro" id="IPR050173">
    <property type="entry name" value="ABC_transporter_C-like"/>
</dbReference>
<keyword evidence="11" id="KW-1185">Reference proteome</keyword>
<feature type="transmembrane region" description="Helical" evidence="8">
    <location>
        <begin position="445"/>
        <end position="466"/>
    </location>
</feature>
<sequence>MAASFRNISSLQLVSAIYNGFLGLVYLIFGIWILEEKLRKARDFLPLHWWMLFIIHGLMCLLLGLTVSLKGQHFSRAPLSLLSILVFLFAGITCGLSLFTAILGKEMSIKIVLDVLSFVGSSLLILCTYKGYRYEADDENDVYDPLLSAANGSSKTNSVETVTPFAKASFLSKFTFWWLNSLMKRGKEKTLEDEDIPKLREDDRAESCYLLYTEIYNREKQSDPSAQPSILKTILLCHWKEIFVSGFFALLKVVTISAGPVLLKAFIKVVEGNESFEYERYVLVLTLFFTKTLESISQRQWYFRSRLIGLKVRSLLTAAVYQKQLRLSNAAKLIHSSGEIMNYVTVDAYRIGEFPFWACNNCIHDSNNTHCTLQYATCKATTQVQSKLMVAQDERLKAMSEALVNMKVLKLYAWETHFRHVIEKLRLIEDKWLKAVQLRRAYNSFLFWSSPVLVSAATFGACYVLGVPLSSSNVFTFVATLRLVQDPVRSIPEVIGVFIQAKVAFARTVKFLEAPELESASVRTKSQFDVANHSVCFKSADLSWDENPLKPTPNINLEVKRGDKIAICGEVGSGKSTLLAAILGEVPITQGTVSYLSFLQFI</sequence>
<dbReference type="PROSITE" id="PS50929">
    <property type="entry name" value="ABC_TM1F"/>
    <property type="match status" value="1"/>
</dbReference>
<dbReference type="InterPro" id="IPR003439">
    <property type="entry name" value="ABC_transporter-like_ATP-bd"/>
</dbReference>
<dbReference type="EMBL" id="JABTTQ020000005">
    <property type="protein sequence ID" value="KAK6155614.1"/>
    <property type="molecule type" value="Genomic_DNA"/>
</dbReference>
<dbReference type="SUPFAM" id="SSF90123">
    <property type="entry name" value="ABC transporter transmembrane region"/>
    <property type="match status" value="1"/>
</dbReference>
<dbReference type="Proteomes" id="UP001318860">
    <property type="component" value="Unassembled WGS sequence"/>
</dbReference>
<feature type="transmembrane region" description="Helical" evidence="8">
    <location>
        <begin position="111"/>
        <end position="132"/>
    </location>
</feature>
<feature type="domain" description="ABC transmembrane type-1" evidence="9">
    <location>
        <begin position="243"/>
        <end position="500"/>
    </location>
</feature>
<evidence type="ECO:0000256" key="7">
    <source>
        <dbReference type="ARBA" id="ARBA00023136"/>
    </source>
</evidence>
<dbReference type="InterPro" id="IPR036640">
    <property type="entry name" value="ABC1_TM_sf"/>
</dbReference>
<dbReference type="InterPro" id="IPR027417">
    <property type="entry name" value="P-loop_NTPase"/>
</dbReference>
<gene>
    <name evidence="10" type="ORF">DH2020_009862</name>
</gene>
<dbReference type="Pfam" id="PF00005">
    <property type="entry name" value="ABC_tran"/>
    <property type="match status" value="1"/>
</dbReference>
<evidence type="ECO:0000256" key="6">
    <source>
        <dbReference type="ARBA" id="ARBA00022989"/>
    </source>
</evidence>